<protein>
    <recommendedName>
        <fullName evidence="3">Zinc finger protein 862-like</fullName>
    </recommendedName>
</protein>
<evidence type="ECO:0000313" key="2">
    <source>
        <dbReference type="Proteomes" id="UP001159405"/>
    </source>
</evidence>
<dbReference type="Proteomes" id="UP001159405">
    <property type="component" value="Unassembled WGS sequence"/>
</dbReference>
<dbReference type="InterPro" id="IPR012337">
    <property type="entry name" value="RNaseH-like_sf"/>
</dbReference>
<organism evidence="1 2">
    <name type="scientific">Porites lobata</name>
    <dbReference type="NCBI Taxonomy" id="104759"/>
    <lineage>
        <taxon>Eukaryota</taxon>
        <taxon>Metazoa</taxon>
        <taxon>Cnidaria</taxon>
        <taxon>Anthozoa</taxon>
        <taxon>Hexacorallia</taxon>
        <taxon>Scleractinia</taxon>
        <taxon>Fungiina</taxon>
        <taxon>Poritidae</taxon>
        <taxon>Porites</taxon>
    </lineage>
</organism>
<evidence type="ECO:0008006" key="3">
    <source>
        <dbReference type="Google" id="ProtNLM"/>
    </source>
</evidence>
<comment type="caution">
    <text evidence="1">The sequence shown here is derived from an EMBL/GenBank/DDBJ whole genome shotgun (WGS) entry which is preliminary data.</text>
</comment>
<sequence>MSVAKEGLTLKKFTGLCDLQEKNGLDIGNNYRDEIKSKEFVSSIAAIEQEKYAKEIRDARFLCVLADGATDKSVTEQLTSADATGITDAITKGLEAVQVDESVLSEKLVGYNFDGANVMIGAKGGVSKKLEDKVSHPICIIHCVAHKLELAVLDAVKRCPYLSTFEDTVKEVYKFYYYSPKRRREVNEIANIIDEDSVYYSGLQKTRWLASRYRAITALEKHYVTTVMHLQHKTGSTGEDGARATGILKQLLSEKFVKHLYFLLDLMKILSELSKSFQQDKLCITDVVAKLETTVTMLEELKLQRGAHYRKFVESYSEETAVLMCGKDKGHQLKLTNAGNMLDQQFDTFLTEVLNYLKTRFGNLQEKPYSLFRIFDPRDMPQTLAAYGYNEIRSLVQYLGYLLTGKEKENILDQWP</sequence>
<gene>
    <name evidence="1" type="ORF">PLOB_00049565</name>
</gene>
<reference evidence="1 2" key="1">
    <citation type="submission" date="2022-05" db="EMBL/GenBank/DDBJ databases">
        <authorList>
            <consortium name="Genoscope - CEA"/>
            <person name="William W."/>
        </authorList>
    </citation>
    <scope>NUCLEOTIDE SEQUENCE [LARGE SCALE GENOMIC DNA]</scope>
</reference>
<evidence type="ECO:0000313" key="1">
    <source>
        <dbReference type="EMBL" id="CAH3153402.1"/>
    </source>
</evidence>
<dbReference type="PANTHER" id="PTHR46880">
    <property type="entry name" value="RAS-ASSOCIATING DOMAIN-CONTAINING PROTEIN"/>
    <property type="match status" value="1"/>
</dbReference>
<name>A0ABN8PYE0_9CNID</name>
<keyword evidence="2" id="KW-1185">Reference proteome</keyword>
<feature type="non-terminal residue" evidence="1">
    <location>
        <position position="416"/>
    </location>
</feature>
<dbReference type="PANTHER" id="PTHR46880:SF5">
    <property type="entry name" value="DUF4371 DOMAIN-CONTAINING PROTEIN"/>
    <property type="match status" value="1"/>
</dbReference>
<dbReference type="SUPFAM" id="SSF53098">
    <property type="entry name" value="Ribonuclease H-like"/>
    <property type="match status" value="1"/>
</dbReference>
<dbReference type="EMBL" id="CALNXK010000096">
    <property type="protein sequence ID" value="CAH3153402.1"/>
    <property type="molecule type" value="Genomic_DNA"/>
</dbReference>
<proteinExistence type="predicted"/>
<accession>A0ABN8PYE0</accession>